<evidence type="ECO:0000313" key="4">
    <source>
        <dbReference type="RefSeq" id="XP_026687685.1"/>
    </source>
</evidence>
<dbReference type="PANTHER" id="PTHR16442">
    <property type="entry name" value="RING FINGER PROTEIN 17"/>
    <property type="match status" value="1"/>
</dbReference>
<dbReference type="RefSeq" id="XP_026687685.1">
    <property type="nucleotide sequence ID" value="XM_026831884.1"/>
</dbReference>
<dbReference type="Gene3D" id="2.40.50.90">
    <property type="match status" value="1"/>
</dbReference>
<keyword evidence="3" id="KW-1185">Reference proteome</keyword>
<dbReference type="Gene3D" id="2.30.30.140">
    <property type="match status" value="1"/>
</dbReference>
<dbReference type="GO" id="GO:0005737">
    <property type="term" value="C:cytoplasm"/>
    <property type="evidence" value="ECO:0007669"/>
    <property type="project" value="UniProtKB-ARBA"/>
</dbReference>
<evidence type="ECO:0000256" key="1">
    <source>
        <dbReference type="SAM" id="MobiDB-lite"/>
    </source>
</evidence>
<evidence type="ECO:0000313" key="3">
    <source>
        <dbReference type="Proteomes" id="UP000079169"/>
    </source>
</evidence>
<dbReference type="Pfam" id="PF00567">
    <property type="entry name" value="TUDOR"/>
    <property type="match status" value="1"/>
</dbReference>
<feature type="compositionally biased region" description="Polar residues" evidence="1">
    <location>
        <begin position="201"/>
        <end position="217"/>
    </location>
</feature>
<organism evidence="3 4">
    <name type="scientific">Diaphorina citri</name>
    <name type="common">Asian citrus psyllid</name>
    <dbReference type="NCBI Taxonomy" id="121845"/>
    <lineage>
        <taxon>Eukaryota</taxon>
        <taxon>Metazoa</taxon>
        <taxon>Ecdysozoa</taxon>
        <taxon>Arthropoda</taxon>
        <taxon>Hexapoda</taxon>
        <taxon>Insecta</taxon>
        <taxon>Pterygota</taxon>
        <taxon>Neoptera</taxon>
        <taxon>Paraneoptera</taxon>
        <taxon>Hemiptera</taxon>
        <taxon>Sternorrhyncha</taxon>
        <taxon>Psylloidea</taxon>
        <taxon>Psyllidae</taxon>
        <taxon>Diaphorininae</taxon>
        <taxon>Diaphorina</taxon>
    </lineage>
</organism>
<dbReference type="InterPro" id="IPR002999">
    <property type="entry name" value="Tudor"/>
</dbReference>
<dbReference type="InterPro" id="IPR035437">
    <property type="entry name" value="SNase_OB-fold_sf"/>
</dbReference>
<dbReference type="KEGG" id="dci:113472228"/>
<reference evidence="4" key="1">
    <citation type="submission" date="2025-08" db="UniProtKB">
        <authorList>
            <consortium name="RefSeq"/>
        </authorList>
    </citation>
    <scope>IDENTIFICATION</scope>
</reference>
<dbReference type="STRING" id="121845.A0A3Q0JLF9"/>
<sequence>MPEEVVVVHVDTPGDFYVQRKTAQIDLKKIDCFIDPFHVEKQRPVSRVNLDDIYLAKFAADGKWYRVRVTQIPPPGSPPDAPLTLLYIDWGNGDQQPLCRPRPCPGRIKSIPALANHRAMYDLVFPVHSRAWEDDESSVSMQVYTILPNNNQYCVDLHVLGEYGTVSVRSTLLALNYARQYKSGSSSVSSVDSRHDPVPLTKTNSVYTVDSGSSSKSAVKPNMEAVKKNPPSWPDNIASVLNNLLGVSETEQPPFSLCVSNQDNPSSGVQKVILYKREGGKEECMNKKLVDMKLAKAVYFIDIGNEELVPLPNLKPIEPEFTQEMDGVIACRLSGIVCADSEDAQVWPDYVVDRLREFVENNRGCLYIYKSGPLKDHVLPIHLWIKKLKVAGPFSPSVTTWICVNRLLISEACAHPTEQEEFTGKHFESPFTSDTLGNTDAAQLISSKLNTRKTKTLPSCGVGSGVRPELAYPVAIHS</sequence>
<name>A0A3Q0JLF9_DIACI</name>
<protein>
    <submittedName>
        <fullName evidence="4">Uncharacterized protein LOC113472228</fullName>
    </submittedName>
</protein>
<dbReference type="Proteomes" id="UP000079169">
    <property type="component" value="Unplaced"/>
</dbReference>
<feature type="domain" description="Tudor" evidence="2">
    <location>
        <begin position="47"/>
        <end position="111"/>
    </location>
</feature>
<accession>A0A3Q0JLF9</accession>
<dbReference type="SUPFAM" id="SSF63748">
    <property type="entry name" value="Tudor/PWWP/MBT"/>
    <property type="match status" value="1"/>
</dbReference>
<proteinExistence type="predicted"/>
<dbReference type="GeneID" id="113472228"/>
<dbReference type="AlphaFoldDB" id="A0A3Q0JLF9"/>
<evidence type="ECO:0000259" key="2">
    <source>
        <dbReference type="PROSITE" id="PS50304"/>
    </source>
</evidence>
<gene>
    <name evidence="4" type="primary">LOC113472228</name>
</gene>
<dbReference type="PROSITE" id="PS50304">
    <property type="entry name" value="TUDOR"/>
    <property type="match status" value="2"/>
</dbReference>
<dbReference type="SMART" id="SM00333">
    <property type="entry name" value="TUDOR"/>
    <property type="match status" value="2"/>
</dbReference>
<feature type="region of interest" description="Disordered" evidence="1">
    <location>
        <begin position="185"/>
        <end position="219"/>
    </location>
</feature>
<dbReference type="PaxDb" id="121845-A0A3Q0JLF9"/>
<dbReference type="PANTHER" id="PTHR16442:SF1">
    <property type="entry name" value="RING FINGER PROTEIN 17"/>
    <property type="match status" value="1"/>
</dbReference>
<feature type="domain" description="Tudor" evidence="2">
    <location>
        <begin position="264"/>
        <end position="324"/>
    </location>
</feature>